<dbReference type="Pfam" id="PF07553">
    <property type="entry name" value="Lipoprotein_Ltp"/>
    <property type="match status" value="3"/>
</dbReference>
<organism evidence="4 5">
    <name type="scientific">Caryophanon tenue</name>
    <dbReference type="NCBI Taxonomy" id="33978"/>
    <lineage>
        <taxon>Bacteria</taxon>
        <taxon>Bacillati</taxon>
        <taxon>Bacillota</taxon>
        <taxon>Bacilli</taxon>
        <taxon>Bacillales</taxon>
        <taxon>Caryophanaceae</taxon>
        <taxon>Caryophanon</taxon>
    </lineage>
</organism>
<evidence type="ECO:0000256" key="1">
    <source>
        <dbReference type="SAM" id="MobiDB-lite"/>
    </source>
</evidence>
<sequence length="275" mass="30550">MVALLSLLTVVFFILFVVGLVSPSSVFFRASARGEHTTKKEVFRFFGIPFLLSAILLVWLMPTSETTTDAVVEPVLSTETEVQEEVAAVPEEAQAQIEAEEQAKKDEQARIEAEEQAKKDEQARIEAEKQAAGTMEQQQAVRTAESYLNYSAFSRSGLIEQLMYEGFSETDSAFAVDAHNVDWQQQANKMAQSYIDYSAFSPSGLIDQLVYEGFNEQQATNAVNQLSVDWVQQAVLMAESYLEYSSFSRSGLIDQLIYECFSEADASYAATQAGL</sequence>
<accession>A0A1C0YE05</accession>
<gene>
    <name evidence="4" type="ORF">A6M13_13295</name>
</gene>
<dbReference type="Proteomes" id="UP000093199">
    <property type="component" value="Unassembled WGS sequence"/>
</dbReference>
<dbReference type="AlphaFoldDB" id="A0A1C0YE05"/>
<comment type="caution">
    <text evidence="4">The sequence shown here is derived from an EMBL/GenBank/DDBJ whole genome shotgun (WGS) entry which is preliminary data.</text>
</comment>
<evidence type="ECO:0000313" key="5">
    <source>
        <dbReference type="Proteomes" id="UP000093199"/>
    </source>
</evidence>
<feature type="transmembrane region" description="Helical" evidence="2">
    <location>
        <begin position="6"/>
        <end position="30"/>
    </location>
</feature>
<keyword evidence="5" id="KW-1185">Reference proteome</keyword>
<evidence type="ECO:0000256" key="2">
    <source>
        <dbReference type="SAM" id="Phobius"/>
    </source>
</evidence>
<feature type="domain" description="Putative host cell surface-exposed lipoprotein Ltp-like HTH region" evidence="3">
    <location>
        <begin position="136"/>
        <end position="177"/>
    </location>
</feature>
<proteinExistence type="predicted"/>
<keyword evidence="2" id="KW-0472">Membrane</keyword>
<dbReference type="InterPro" id="IPR036388">
    <property type="entry name" value="WH-like_DNA-bd_sf"/>
</dbReference>
<feature type="compositionally biased region" description="Basic and acidic residues" evidence="1">
    <location>
        <begin position="101"/>
        <end position="129"/>
    </location>
</feature>
<reference evidence="4 5" key="1">
    <citation type="submission" date="2016-07" db="EMBL/GenBank/DDBJ databases">
        <title>Caryophanon tenue genome sequencing.</title>
        <authorList>
            <person name="Verma A."/>
            <person name="Pal Y."/>
            <person name="Krishnamurthi S."/>
        </authorList>
    </citation>
    <scope>NUCLEOTIDE SEQUENCE [LARGE SCALE GENOMIC DNA]</scope>
    <source>
        <strain evidence="4 5">DSM 14152</strain>
    </source>
</reference>
<feature type="domain" description="Putative host cell surface-exposed lipoprotein Ltp-like HTH region" evidence="3">
    <location>
        <begin position="229"/>
        <end position="269"/>
    </location>
</feature>
<name>A0A1C0YE05_9BACL</name>
<keyword evidence="2" id="KW-0812">Transmembrane</keyword>
<dbReference type="InterPro" id="IPR011434">
    <property type="entry name" value="Ltp-like_HTH"/>
</dbReference>
<evidence type="ECO:0000259" key="3">
    <source>
        <dbReference type="Pfam" id="PF07553"/>
    </source>
</evidence>
<protein>
    <recommendedName>
        <fullName evidence="3">Putative host cell surface-exposed lipoprotein Ltp-like HTH region domain-containing protein</fullName>
    </recommendedName>
</protein>
<dbReference type="STRING" id="33978.A6M13_13295"/>
<dbReference type="RefSeq" id="WP_066544947.1">
    <property type="nucleotide sequence ID" value="NZ_MASJ01000014.1"/>
</dbReference>
<dbReference type="Gene3D" id="1.10.10.10">
    <property type="entry name" value="Winged helix-like DNA-binding domain superfamily/Winged helix DNA-binding domain"/>
    <property type="match status" value="3"/>
</dbReference>
<dbReference type="EMBL" id="MASJ01000014">
    <property type="protein sequence ID" value="OCS85408.1"/>
    <property type="molecule type" value="Genomic_DNA"/>
</dbReference>
<keyword evidence="2" id="KW-1133">Transmembrane helix</keyword>
<feature type="domain" description="Putative host cell surface-exposed lipoprotein Ltp-like HTH region" evidence="3">
    <location>
        <begin position="182"/>
        <end position="226"/>
    </location>
</feature>
<feature type="region of interest" description="Disordered" evidence="1">
    <location>
        <begin position="99"/>
        <end position="131"/>
    </location>
</feature>
<feature type="transmembrane region" description="Helical" evidence="2">
    <location>
        <begin position="42"/>
        <end position="61"/>
    </location>
</feature>
<evidence type="ECO:0000313" key="4">
    <source>
        <dbReference type="EMBL" id="OCS85408.1"/>
    </source>
</evidence>